<dbReference type="PRINTS" id="PR00348">
    <property type="entry name" value="UBIQUITIN"/>
</dbReference>
<dbReference type="Gene3D" id="3.10.20.90">
    <property type="entry name" value="Phosphatidylinositol 3-kinase Catalytic Subunit, Chain A, domain 1"/>
    <property type="match status" value="1"/>
</dbReference>
<dbReference type="Proteomes" id="UP000070544">
    <property type="component" value="Unassembled WGS sequence"/>
</dbReference>
<protein>
    <submittedName>
        <fullName evidence="8">Ubiquitin-domain-containing protein</fullName>
    </submittedName>
</protein>
<dbReference type="PROSITE" id="PS50053">
    <property type="entry name" value="UBIQUITIN_2"/>
    <property type="match status" value="1"/>
</dbReference>
<evidence type="ECO:0000256" key="5">
    <source>
        <dbReference type="SAM" id="MobiDB-lite"/>
    </source>
</evidence>
<feature type="compositionally biased region" description="Polar residues" evidence="5">
    <location>
        <begin position="56"/>
        <end position="66"/>
    </location>
</feature>
<dbReference type="Gene3D" id="3.30.60.90">
    <property type="match status" value="1"/>
</dbReference>
<dbReference type="STRING" id="1344416.A0A139AV61"/>
<dbReference type="GO" id="GO:0008270">
    <property type="term" value="F:zinc ion binding"/>
    <property type="evidence" value="ECO:0007669"/>
    <property type="project" value="UniProtKB-KW"/>
</dbReference>
<feature type="region of interest" description="Disordered" evidence="5">
    <location>
        <begin position="46"/>
        <end position="72"/>
    </location>
</feature>
<feature type="domain" description="Ubiquitin-like" evidence="6">
    <location>
        <begin position="77"/>
        <end position="152"/>
    </location>
</feature>
<proteinExistence type="predicted"/>
<keyword evidence="2 4" id="KW-0863">Zinc-finger</keyword>
<dbReference type="SMART" id="SM00213">
    <property type="entry name" value="UBQ"/>
    <property type="match status" value="1"/>
</dbReference>
<dbReference type="PANTHER" id="PTHR10666">
    <property type="entry name" value="UBIQUITIN"/>
    <property type="match status" value="1"/>
</dbReference>
<keyword evidence="9" id="KW-1185">Reference proteome</keyword>
<reference evidence="8 9" key="1">
    <citation type="journal article" date="2015" name="Genome Biol. Evol.">
        <title>Phylogenomic analyses indicate that early fungi evolved digesting cell walls of algal ancestors of land plants.</title>
        <authorList>
            <person name="Chang Y."/>
            <person name="Wang S."/>
            <person name="Sekimoto S."/>
            <person name="Aerts A.L."/>
            <person name="Choi C."/>
            <person name="Clum A."/>
            <person name="LaButti K.M."/>
            <person name="Lindquist E.A."/>
            <person name="Yee Ngan C."/>
            <person name="Ohm R.A."/>
            <person name="Salamov A.A."/>
            <person name="Grigoriev I.V."/>
            <person name="Spatafora J.W."/>
            <person name="Berbee M.L."/>
        </authorList>
    </citation>
    <scope>NUCLEOTIDE SEQUENCE [LARGE SCALE GENOMIC DNA]</scope>
    <source>
        <strain evidence="8 9">JEL478</strain>
    </source>
</reference>
<keyword evidence="3" id="KW-0862">Zinc</keyword>
<dbReference type="InterPro" id="IPR029071">
    <property type="entry name" value="Ubiquitin-like_domsf"/>
</dbReference>
<evidence type="ECO:0000256" key="3">
    <source>
        <dbReference type="ARBA" id="ARBA00022833"/>
    </source>
</evidence>
<evidence type="ECO:0000256" key="4">
    <source>
        <dbReference type="PROSITE-ProRule" id="PRU00228"/>
    </source>
</evidence>
<dbReference type="Pfam" id="PF00569">
    <property type="entry name" value="ZZ"/>
    <property type="match status" value="1"/>
</dbReference>
<dbReference type="InterPro" id="IPR000626">
    <property type="entry name" value="Ubiquitin-like_dom"/>
</dbReference>
<dbReference type="EMBL" id="KQ965735">
    <property type="protein sequence ID" value="KXS20621.1"/>
    <property type="molecule type" value="Genomic_DNA"/>
</dbReference>
<dbReference type="SUPFAM" id="SSF57850">
    <property type="entry name" value="RING/U-box"/>
    <property type="match status" value="1"/>
</dbReference>
<dbReference type="CDD" id="cd02338">
    <property type="entry name" value="ZZ_PCMF_like"/>
    <property type="match status" value="1"/>
</dbReference>
<dbReference type="SMART" id="SM00291">
    <property type="entry name" value="ZnF_ZZ"/>
    <property type="match status" value="1"/>
</dbReference>
<accession>A0A139AV61</accession>
<dbReference type="OrthoDB" id="419317at2759"/>
<dbReference type="CDD" id="cd17039">
    <property type="entry name" value="Ubl_ubiquitin_like"/>
    <property type="match status" value="1"/>
</dbReference>
<feature type="domain" description="ZZ-type" evidence="7">
    <location>
        <begin position="175"/>
        <end position="228"/>
    </location>
</feature>
<evidence type="ECO:0000259" key="6">
    <source>
        <dbReference type="PROSITE" id="PS50053"/>
    </source>
</evidence>
<dbReference type="InterPro" id="IPR000433">
    <property type="entry name" value="Znf_ZZ"/>
</dbReference>
<evidence type="ECO:0000259" key="7">
    <source>
        <dbReference type="PROSITE" id="PS50135"/>
    </source>
</evidence>
<dbReference type="InterPro" id="IPR050158">
    <property type="entry name" value="Ubiquitin_ubiquitin-like"/>
</dbReference>
<evidence type="ECO:0000256" key="2">
    <source>
        <dbReference type="ARBA" id="ARBA00022771"/>
    </source>
</evidence>
<dbReference type="SUPFAM" id="SSF54236">
    <property type="entry name" value="Ubiquitin-like"/>
    <property type="match status" value="1"/>
</dbReference>
<evidence type="ECO:0000256" key="1">
    <source>
        <dbReference type="ARBA" id="ARBA00022723"/>
    </source>
</evidence>
<organism evidence="8 9">
    <name type="scientific">Gonapodya prolifera (strain JEL478)</name>
    <name type="common">Monoblepharis prolifera</name>
    <dbReference type="NCBI Taxonomy" id="1344416"/>
    <lineage>
        <taxon>Eukaryota</taxon>
        <taxon>Fungi</taxon>
        <taxon>Fungi incertae sedis</taxon>
        <taxon>Chytridiomycota</taxon>
        <taxon>Chytridiomycota incertae sedis</taxon>
        <taxon>Monoblepharidomycetes</taxon>
        <taxon>Monoblepharidales</taxon>
        <taxon>Gonapodyaceae</taxon>
        <taxon>Gonapodya</taxon>
    </lineage>
</organism>
<dbReference type="AlphaFoldDB" id="A0A139AV61"/>
<name>A0A139AV61_GONPJ</name>
<dbReference type="Pfam" id="PF00240">
    <property type="entry name" value="ubiquitin"/>
    <property type="match status" value="1"/>
</dbReference>
<evidence type="ECO:0000313" key="8">
    <source>
        <dbReference type="EMBL" id="KXS20621.1"/>
    </source>
</evidence>
<dbReference type="InterPro" id="IPR043145">
    <property type="entry name" value="Znf_ZZ_sf"/>
</dbReference>
<keyword evidence="1" id="KW-0479">Metal-binding</keyword>
<dbReference type="InterPro" id="IPR019956">
    <property type="entry name" value="Ubiquitin_dom"/>
</dbReference>
<gene>
    <name evidence="8" type="ORF">M427DRAFT_52209</name>
</gene>
<sequence>MRFAENVAETPSELALYAENNLAVASSTCLNPSFNKVKIKRCHPSRQPANLAPTHTVDSAPNSPSTPRIGEHDRTPIEVHVKTLTGKTFTLSATNCDTVRHLKAQIKTLQDIPISQQRLIFSGKQVEDDKTLLEYGVTDGTVVHMALVLRLGMCMPSSGRVEFDALPVDPYAVSHPGVQCDSCGMIGFIGPRYKCLQCPKYDLCTTCHDSRHTHNPDHFLVKIPDSNHIPASFASLFTPGNK</sequence>
<dbReference type="PROSITE" id="PS50135">
    <property type="entry name" value="ZF_ZZ_2"/>
    <property type="match status" value="1"/>
</dbReference>
<evidence type="ECO:0000313" key="9">
    <source>
        <dbReference type="Proteomes" id="UP000070544"/>
    </source>
</evidence>